<comment type="similarity">
    <text evidence="1 4">Belongs to the short-chain dehydrogenases/reductases (SDR) family.</text>
</comment>
<dbReference type="PROSITE" id="PS00061">
    <property type="entry name" value="ADH_SHORT"/>
    <property type="match status" value="1"/>
</dbReference>
<gene>
    <name evidence="5" type="ORF">VM1G_08823</name>
</gene>
<dbReference type="GO" id="GO:0004806">
    <property type="term" value="F:triacylglycerol lipase activity"/>
    <property type="evidence" value="ECO:0007669"/>
    <property type="project" value="TreeGrafter"/>
</dbReference>
<dbReference type="EMBL" id="CM003107">
    <property type="protein sequence ID" value="KUI73217.1"/>
    <property type="molecule type" value="Genomic_DNA"/>
</dbReference>
<dbReference type="AlphaFoldDB" id="A0A194WA70"/>
<dbReference type="SMR" id="A0A194WA70"/>
<dbReference type="OrthoDB" id="2102561at2759"/>
<dbReference type="Gene3D" id="3.40.50.720">
    <property type="entry name" value="NAD(P)-binding Rossmann-like Domain"/>
    <property type="match status" value="1"/>
</dbReference>
<dbReference type="GO" id="GO:0005783">
    <property type="term" value="C:endoplasmic reticulum"/>
    <property type="evidence" value="ECO:0007669"/>
    <property type="project" value="TreeGrafter"/>
</dbReference>
<protein>
    <submittedName>
        <fullName evidence="5">NADPH-dependent 1-acyldihydroxyacetone phosphate reductase</fullName>
    </submittedName>
</protein>
<name>A0A194WA70_CYTMA</name>
<dbReference type="GO" id="GO:0005811">
    <property type="term" value="C:lipid droplet"/>
    <property type="evidence" value="ECO:0007669"/>
    <property type="project" value="TreeGrafter"/>
</dbReference>
<dbReference type="PRINTS" id="PR00081">
    <property type="entry name" value="GDHRDH"/>
</dbReference>
<keyword evidence="6" id="KW-1185">Reference proteome</keyword>
<dbReference type="SUPFAM" id="SSF51735">
    <property type="entry name" value="NAD(P)-binding Rossmann-fold domains"/>
    <property type="match status" value="1"/>
</dbReference>
<sequence length="325" mass="36109">MSTFKHQNDKLGLIVGLDRASIQPPPLIAFHPNEDSTASTTSTLNTQGRKYALVTGVGKGGIGDALAHEMRQQGYEVFGTLLPHESREHLISSGIHAFNADVTSDEDTVRLMKALEPLCEGRLDVLVNNAGICYTMPATDTQVSEVEKMFKVNVFGPMRMVHFFHPWLVAAKGVVVNIGSVGGICPYIYGASYNSSKAALHHYGNTLRAELKPFGVRVMTVISGEIQTNILRHDRTRMLPEDSLFAPLKAAFSNHVGRTPKTMTPQIYAKAVVQEAMKQKPKAWFWYGPTTSLVWRMETFLPKDAWDSMLWKWFNFDALVPKAGK</sequence>
<dbReference type="GO" id="GO:0000140">
    <property type="term" value="F:acylglycerone-phosphate reductase (NADP+) activity"/>
    <property type="evidence" value="ECO:0007669"/>
    <property type="project" value="TreeGrafter"/>
</dbReference>
<dbReference type="InterPro" id="IPR020904">
    <property type="entry name" value="Sc_DH/Rdtase_CS"/>
</dbReference>
<dbReference type="PANTHER" id="PTHR44169:SF3">
    <property type="entry name" value="SHORT-CHAIN DEHYDROGENASE SRDE"/>
    <property type="match status" value="1"/>
</dbReference>
<dbReference type="InterPro" id="IPR036291">
    <property type="entry name" value="NAD(P)-bd_dom_sf"/>
</dbReference>
<dbReference type="GO" id="GO:0006654">
    <property type="term" value="P:phosphatidic acid biosynthetic process"/>
    <property type="evidence" value="ECO:0007669"/>
    <property type="project" value="TreeGrafter"/>
</dbReference>
<dbReference type="PRINTS" id="PR00080">
    <property type="entry name" value="SDRFAMILY"/>
</dbReference>
<dbReference type="InterPro" id="IPR002347">
    <property type="entry name" value="SDR_fam"/>
</dbReference>
<keyword evidence="2" id="KW-0521">NADP</keyword>
<evidence type="ECO:0000313" key="5">
    <source>
        <dbReference type="EMBL" id="KUI73217.1"/>
    </source>
</evidence>
<dbReference type="GO" id="GO:0019433">
    <property type="term" value="P:triglyceride catabolic process"/>
    <property type="evidence" value="ECO:0007669"/>
    <property type="project" value="TreeGrafter"/>
</dbReference>
<evidence type="ECO:0000256" key="3">
    <source>
        <dbReference type="ARBA" id="ARBA00023002"/>
    </source>
</evidence>
<proteinExistence type="inferred from homology"/>
<reference evidence="5" key="1">
    <citation type="submission" date="2014-12" db="EMBL/GenBank/DDBJ databases">
        <title>Genome Sequence of Valsa Canker Pathogens Uncovers a Specific Adaption of Colonization on Woody Bark.</title>
        <authorList>
            <person name="Yin Z."/>
            <person name="Liu H."/>
            <person name="Gao X."/>
            <person name="Li Z."/>
            <person name="Song N."/>
            <person name="Ke X."/>
            <person name="Dai Q."/>
            <person name="Wu Y."/>
            <person name="Sun Y."/>
            <person name="Xu J.-R."/>
            <person name="Kang Z.K."/>
            <person name="Wang L."/>
            <person name="Huang L."/>
        </authorList>
    </citation>
    <scope>NUCLEOTIDE SEQUENCE [LARGE SCALE GENOMIC DNA]</scope>
    <source>
        <strain evidence="5">03-8</strain>
    </source>
</reference>
<dbReference type="PANTHER" id="PTHR44169">
    <property type="entry name" value="NADPH-DEPENDENT 1-ACYLDIHYDROXYACETONE PHOSPHATE REDUCTASE"/>
    <property type="match status" value="1"/>
</dbReference>
<evidence type="ECO:0000256" key="1">
    <source>
        <dbReference type="ARBA" id="ARBA00006484"/>
    </source>
</evidence>
<evidence type="ECO:0000256" key="2">
    <source>
        <dbReference type="ARBA" id="ARBA00022857"/>
    </source>
</evidence>
<organism evidence="5 6">
    <name type="scientific">Cytospora mali</name>
    <name type="common">Apple Valsa canker fungus</name>
    <name type="synonym">Valsa mali</name>
    <dbReference type="NCBI Taxonomy" id="578113"/>
    <lineage>
        <taxon>Eukaryota</taxon>
        <taxon>Fungi</taxon>
        <taxon>Dikarya</taxon>
        <taxon>Ascomycota</taxon>
        <taxon>Pezizomycotina</taxon>
        <taxon>Sordariomycetes</taxon>
        <taxon>Sordariomycetidae</taxon>
        <taxon>Diaporthales</taxon>
        <taxon>Cytosporaceae</taxon>
        <taxon>Cytospora</taxon>
    </lineage>
</organism>
<dbReference type="Proteomes" id="UP000078559">
    <property type="component" value="Chromosome 10"/>
</dbReference>
<accession>A0A194WA70</accession>
<evidence type="ECO:0000256" key="4">
    <source>
        <dbReference type="RuleBase" id="RU000363"/>
    </source>
</evidence>
<dbReference type="Pfam" id="PF00106">
    <property type="entry name" value="adh_short"/>
    <property type="match status" value="1"/>
</dbReference>
<evidence type="ECO:0000313" key="6">
    <source>
        <dbReference type="Proteomes" id="UP000078559"/>
    </source>
</evidence>
<keyword evidence="3" id="KW-0560">Oxidoreductase</keyword>